<dbReference type="EMBL" id="CM000881">
    <property type="protein sequence ID" value="KQK07233.1"/>
    <property type="molecule type" value="Genomic_DNA"/>
</dbReference>
<reference evidence="5 6" key="1">
    <citation type="journal article" date="2010" name="Nature">
        <title>Genome sequencing and analysis of the model grass Brachypodium distachyon.</title>
        <authorList>
            <consortium name="International Brachypodium Initiative"/>
        </authorList>
    </citation>
    <scope>NUCLEOTIDE SEQUENCE [LARGE SCALE GENOMIC DNA]</scope>
    <source>
        <strain evidence="5 6">Bd21</strain>
    </source>
</reference>
<dbReference type="PROSITE" id="PS00375">
    <property type="entry name" value="UDPGT"/>
    <property type="match status" value="1"/>
</dbReference>
<gene>
    <name evidence="6" type="primary">LOC100828585</name>
    <name evidence="5" type="ORF">BRADI_2g34060v3</name>
</gene>
<dbReference type="CDD" id="cd03784">
    <property type="entry name" value="GT1_Gtf-like"/>
    <property type="match status" value="1"/>
</dbReference>
<evidence type="ECO:0000256" key="2">
    <source>
        <dbReference type="ARBA" id="ARBA00022679"/>
    </source>
</evidence>
<dbReference type="eggNOG" id="KOG1192">
    <property type="taxonomic scope" value="Eukaryota"/>
</dbReference>
<dbReference type="HOGENOM" id="CLU_001724_2_2_1"/>
<evidence type="ECO:0000256" key="3">
    <source>
        <dbReference type="RuleBase" id="RU003718"/>
    </source>
</evidence>
<protein>
    <recommendedName>
        <fullName evidence="4">Glycosyltransferase</fullName>
        <ecNumber evidence="4">2.4.1.-</ecNumber>
    </recommendedName>
</protein>
<reference evidence="6" key="3">
    <citation type="submission" date="2018-08" db="UniProtKB">
        <authorList>
            <consortium name="EnsemblPlants"/>
        </authorList>
    </citation>
    <scope>IDENTIFICATION</scope>
    <source>
        <strain evidence="6">cv. Bd21</strain>
    </source>
</reference>
<dbReference type="AlphaFoldDB" id="I1HLA2"/>
<keyword evidence="2 3" id="KW-0808">Transferase</keyword>
<evidence type="ECO:0000313" key="6">
    <source>
        <dbReference type="EnsemblPlants" id="KQK07233"/>
    </source>
</evidence>
<dbReference type="FunFam" id="3.40.50.2000:FF:000104">
    <property type="entry name" value="Glycosyltransferase"/>
    <property type="match status" value="1"/>
</dbReference>
<proteinExistence type="inferred from homology"/>
<dbReference type="Gene3D" id="3.40.50.2000">
    <property type="entry name" value="Glycogen Phosphorylase B"/>
    <property type="match status" value="2"/>
</dbReference>
<evidence type="ECO:0000256" key="1">
    <source>
        <dbReference type="ARBA" id="ARBA00009995"/>
    </source>
</evidence>
<organism evidence="5">
    <name type="scientific">Brachypodium distachyon</name>
    <name type="common">Purple false brome</name>
    <name type="synonym">Trachynia distachya</name>
    <dbReference type="NCBI Taxonomy" id="15368"/>
    <lineage>
        <taxon>Eukaryota</taxon>
        <taxon>Viridiplantae</taxon>
        <taxon>Streptophyta</taxon>
        <taxon>Embryophyta</taxon>
        <taxon>Tracheophyta</taxon>
        <taxon>Spermatophyta</taxon>
        <taxon>Magnoliopsida</taxon>
        <taxon>Liliopsida</taxon>
        <taxon>Poales</taxon>
        <taxon>Poaceae</taxon>
        <taxon>BOP clade</taxon>
        <taxon>Pooideae</taxon>
        <taxon>Stipodae</taxon>
        <taxon>Brachypodieae</taxon>
        <taxon>Brachypodium</taxon>
    </lineage>
</organism>
<dbReference type="FunFam" id="3.40.50.2000:FF:000063">
    <property type="entry name" value="Glycosyltransferase"/>
    <property type="match status" value="1"/>
</dbReference>
<dbReference type="InterPro" id="IPR002213">
    <property type="entry name" value="UDP_glucos_trans"/>
</dbReference>
<dbReference type="Proteomes" id="UP000008810">
    <property type="component" value="Chromosome 2"/>
</dbReference>
<keyword evidence="7" id="KW-1185">Reference proteome</keyword>
<dbReference type="OrthoDB" id="5835829at2759"/>
<dbReference type="Gramene" id="KQK07233">
    <property type="protein sequence ID" value="KQK07233"/>
    <property type="gene ID" value="BRADI_2g34060v3"/>
</dbReference>
<accession>I1HLA2</accession>
<sequence>MAAPPTLHFVLVPLPAQGHVIPMMDLARLLAGRGARATVVLTAVTAARSQAVLDQARRAGLPVDVAELEFPGPAVGLPVGFECLDMITSFHQMKLLYDAVWLLAGPLESYLCALPRRPDCLVADSCSPWCADVARRLGLPRLVFNCPSAFFLLASHNITKDGVHGRVMTDLEPFEVPGFPVPLVTNRAKTLGFFQLPALERFRRDTIEAEATADGLVLNTCLALEAPFVERYGKALGKKVWTVGPLSLLDNNEADAETRAGRGGSSDAVRVVSWLDAMLRQSVLYVSFGSIARLMPPQVAELAAGLEASKRPFVWVAKETDGIDAGFDKRVAGRGLVIREWAPQMTILAHPAVGGFLTHCGWNSTLESLSHGVPLLTWPQFADQFLTETLVVDVLGAGVRIGAELLPPPVMQLVGRDEVARAVVELMEEGTAMRASAMELAVKAREAMASGGSSYIDSLDLVRHVAGHVSRKDEEQGCQDCSTV</sequence>
<evidence type="ECO:0000313" key="5">
    <source>
        <dbReference type="EMBL" id="KQK07233.1"/>
    </source>
</evidence>
<dbReference type="EC" id="2.4.1.-" evidence="4"/>
<name>I1HLA2_BRADI</name>
<reference evidence="5" key="2">
    <citation type="submission" date="2017-06" db="EMBL/GenBank/DDBJ databases">
        <title>WGS assembly of Brachypodium distachyon.</title>
        <authorList>
            <consortium name="The International Brachypodium Initiative"/>
            <person name="Lucas S."/>
            <person name="Harmon-Smith M."/>
            <person name="Lail K."/>
            <person name="Tice H."/>
            <person name="Grimwood J."/>
            <person name="Bruce D."/>
            <person name="Barry K."/>
            <person name="Shu S."/>
            <person name="Lindquist E."/>
            <person name="Wang M."/>
            <person name="Pitluck S."/>
            <person name="Vogel J.P."/>
            <person name="Garvin D.F."/>
            <person name="Mockler T.C."/>
            <person name="Schmutz J."/>
            <person name="Rokhsar D."/>
            <person name="Bevan M.W."/>
        </authorList>
    </citation>
    <scope>NUCLEOTIDE SEQUENCE</scope>
    <source>
        <strain evidence="5">Bd21</strain>
    </source>
</reference>
<dbReference type="STRING" id="15368.I1HLA2"/>
<dbReference type="Pfam" id="PF00201">
    <property type="entry name" value="UDPGT"/>
    <property type="match status" value="1"/>
</dbReference>
<dbReference type="PANTHER" id="PTHR48047:SF216">
    <property type="entry name" value="GLYCOSYLTRANSFERASE"/>
    <property type="match status" value="1"/>
</dbReference>
<dbReference type="GO" id="GO:0035251">
    <property type="term" value="F:UDP-glucosyltransferase activity"/>
    <property type="evidence" value="ECO:0000318"/>
    <property type="project" value="GO_Central"/>
</dbReference>
<evidence type="ECO:0000256" key="4">
    <source>
        <dbReference type="RuleBase" id="RU362057"/>
    </source>
</evidence>
<comment type="similarity">
    <text evidence="1 3">Belongs to the UDP-glycosyltransferase family.</text>
</comment>
<keyword evidence="3" id="KW-0328">Glycosyltransferase</keyword>
<evidence type="ECO:0000313" key="7">
    <source>
        <dbReference type="Proteomes" id="UP000008810"/>
    </source>
</evidence>
<dbReference type="PANTHER" id="PTHR48047">
    <property type="entry name" value="GLYCOSYLTRANSFERASE"/>
    <property type="match status" value="1"/>
</dbReference>
<dbReference type="EnsemblPlants" id="KQK07233">
    <property type="protein sequence ID" value="KQK07233"/>
    <property type="gene ID" value="BRADI_2g34060v3"/>
</dbReference>
<dbReference type="InterPro" id="IPR035595">
    <property type="entry name" value="UDP_glycos_trans_CS"/>
</dbReference>
<dbReference type="KEGG" id="bdi:100828585"/>
<dbReference type="OMA" id="DSCCPWT"/>
<dbReference type="SUPFAM" id="SSF53756">
    <property type="entry name" value="UDP-Glycosyltransferase/glycogen phosphorylase"/>
    <property type="match status" value="1"/>
</dbReference>
<dbReference type="GeneID" id="100828585"/>